<keyword evidence="3" id="KW-0472">Membrane</keyword>
<evidence type="ECO:0000256" key="3">
    <source>
        <dbReference type="SAM" id="Phobius"/>
    </source>
</evidence>
<dbReference type="GO" id="GO:0042981">
    <property type="term" value="P:regulation of apoptotic process"/>
    <property type="evidence" value="ECO:0007669"/>
    <property type="project" value="InterPro"/>
</dbReference>
<dbReference type="SUPFAM" id="SSF56854">
    <property type="entry name" value="Bcl-2 inhibitors of programmed cell death"/>
    <property type="match status" value="1"/>
</dbReference>
<dbReference type="AlphaFoldDB" id="A0A3B4F099"/>
<dbReference type="GeneTree" id="ENSGT00940000178501"/>
<evidence type="ECO:0000313" key="5">
    <source>
        <dbReference type="Ensembl" id="ENSPNYP00000003044.1"/>
    </source>
</evidence>
<evidence type="ECO:0000256" key="2">
    <source>
        <dbReference type="ARBA" id="ARBA00022703"/>
    </source>
</evidence>
<dbReference type="GO" id="GO:0006915">
    <property type="term" value="P:apoptotic process"/>
    <property type="evidence" value="ECO:0007669"/>
    <property type="project" value="UniProtKB-KW"/>
</dbReference>
<dbReference type="Ensembl" id="ENSPNYT00000003126.1">
    <property type="protein sequence ID" value="ENSPNYP00000003044.1"/>
    <property type="gene ID" value="ENSPNYG00000002377.1"/>
</dbReference>
<dbReference type="Pfam" id="PF00452">
    <property type="entry name" value="Bcl-2"/>
    <property type="match status" value="1"/>
</dbReference>
<dbReference type="InterPro" id="IPR036834">
    <property type="entry name" value="Bcl-2-like_sf"/>
</dbReference>
<reference evidence="5" key="1">
    <citation type="submission" date="2023-09" db="UniProtKB">
        <authorList>
            <consortium name="Ensembl"/>
        </authorList>
    </citation>
    <scope>IDENTIFICATION</scope>
</reference>
<evidence type="ECO:0000259" key="4">
    <source>
        <dbReference type="Pfam" id="PF00452"/>
    </source>
</evidence>
<dbReference type="Gene3D" id="1.10.437.10">
    <property type="entry name" value="Blc2-like"/>
    <property type="match status" value="1"/>
</dbReference>
<proteinExistence type="inferred from homology"/>
<comment type="similarity">
    <text evidence="1">Belongs to the Bcl-2 family.</text>
</comment>
<protein>
    <recommendedName>
        <fullName evidence="4">Bcl-2 Bcl-2 homology region 1-3 domain-containing protein</fullName>
    </recommendedName>
</protein>
<dbReference type="PRINTS" id="PR01862">
    <property type="entry name" value="BCL2FAMILY"/>
</dbReference>
<feature type="domain" description="Bcl-2 Bcl-2 homology region 1-3" evidence="4">
    <location>
        <begin position="47"/>
        <end position="120"/>
    </location>
</feature>
<keyword evidence="3" id="KW-0812">Transmembrane</keyword>
<accession>A0A3B4F099</accession>
<feature type="transmembrane region" description="Helical" evidence="3">
    <location>
        <begin position="133"/>
        <end position="154"/>
    </location>
</feature>
<sequence length="156" mass="16795">NCWWLRNSTGTSKASCTVWCVAKKKAPPITWAAHTDIHWATPANGKEADGVADVAKQLFLDGFVNWGRIVCLVAYGAALLRRPNAAVSAPTSAQARGIGNAIAAHIINDHMDWFVANSGWVRHVIFLLNQESYSLPSGLLFVCGIGLSLLALALKQ</sequence>
<organism evidence="5">
    <name type="scientific">Pundamilia nyererei</name>
    <dbReference type="NCBI Taxonomy" id="303518"/>
    <lineage>
        <taxon>Eukaryota</taxon>
        <taxon>Metazoa</taxon>
        <taxon>Chordata</taxon>
        <taxon>Craniata</taxon>
        <taxon>Vertebrata</taxon>
        <taxon>Euteleostomi</taxon>
        <taxon>Actinopterygii</taxon>
        <taxon>Neopterygii</taxon>
        <taxon>Teleostei</taxon>
        <taxon>Neoteleostei</taxon>
        <taxon>Acanthomorphata</taxon>
        <taxon>Ovalentaria</taxon>
        <taxon>Cichlomorphae</taxon>
        <taxon>Cichliformes</taxon>
        <taxon>Cichlidae</taxon>
        <taxon>African cichlids</taxon>
        <taxon>Pseudocrenilabrinae</taxon>
        <taxon>Haplochromini</taxon>
        <taxon>Pundamilia</taxon>
    </lineage>
</organism>
<dbReference type="InterPro" id="IPR026298">
    <property type="entry name" value="Bcl-2_fam"/>
</dbReference>
<dbReference type="InterPro" id="IPR002475">
    <property type="entry name" value="Bcl2-like"/>
</dbReference>
<dbReference type="PROSITE" id="PS50062">
    <property type="entry name" value="BCL2_FAMILY"/>
    <property type="match status" value="1"/>
</dbReference>
<dbReference type="InterPro" id="IPR046371">
    <property type="entry name" value="Bcl-2_BH1-3"/>
</dbReference>
<keyword evidence="3" id="KW-1133">Transmembrane helix</keyword>
<dbReference type="STRING" id="303518.ENSPNYP00000003044"/>
<evidence type="ECO:0000256" key="1">
    <source>
        <dbReference type="ARBA" id="ARBA00009458"/>
    </source>
</evidence>
<name>A0A3B4F099_9CICH</name>
<keyword evidence="2" id="KW-0053">Apoptosis</keyword>